<dbReference type="Proteomes" id="UP000541444">
    <property type="component" value="Unassembled WGS sequence"/>
</dbReference>
<dbReference type="PANTHER" id="PTHR38542">
    <property type="entry name" value="OS04G0450500 PROTEIN"/>
    <property type="match status" value="1"/>
</dbReference>
<feature type="non-terminal residue" evidence="2">
    <location>
        <position position="1"/>
    </location>
</feature>
<feature type="region of interest" description="Disordered" evidence="1">
    <location>
        <begin position="211"/>
        <end position="269"/>
    </location>
</feature>
<feature type="compositionally biased region" description="Polar residues" evidence="1">
    <location>
        <begin position="240"/>
        <end position="256"/>
    </location>
</feature>
<evidence type="ECO:0000256" key="1">
    <source>
        <dbReference type="SAM" id="MobiDB-lite"/>
    </source>
</evidence>
<name>A0A7J7NG23_9MAGN</name>
<protein>
    <submittedName>
        <fullName evidence="2">Uncharacterized protein</fullName>
    </submittedName>
</protein>
<keyword evidence="3" id="KW-1185">Reference proteome</keyword>
<proteinExistence type="predicted"/>
<evidence type="ECO:0000313" key="2">
    <source>
        <dbReference type="EMBL" id="KAF6166003.1"/>
    </source>
</evidence>
<organism evidence="2 3">
    <name type="scientific">Kingdonia uniflora</name>
    <dbReference type="NCBI Taxonomy" id="39325"/>
    <lineage>
        <taxon>Eukaryota</taxon>
        <taxon>Viridiplantae</taxon>
        <taxon>Streptophyta</taxon>
        <taxon>Embryophyta</taxon>
        <taxon>Tracheophyta</taxon>
        <taxon>Spermatophyta</taxon>
        <taxon>Magnoliopsida</taxon>
        <taxon>Ranunculales</taxon>
        <taxon>Circaeasteraceae</taxon>
        <taxon>Kingdonia</taxon>
    </lineage>
</organism>
<dbReference type="PANTHER" id="PTHR38542:SF2">
    <property type="entry name" value="REPLICATION FACTOR A C-TERMINAL DOMAIN-CONTAINING PROTEIN"/>
    <property type="match status" value="1"/>
</dbReference>
<dbReference type="AlphaFoldDB" id="A0A7J7NG23"/>
<sequence>CEDVVEEGTVQYSSLKVLVHPYELLMSKDVDDLLACSRIGETAKRKLKEVVEWVQRFGATLHKKANIEKLEGALRKKNPRLHLDSEVSCLTSSGKAAFYGSVGEMFLHSIWGTEGELDKERMFITRRLYMIGDTKIAEDLICTNCKPCDCSLELKHGFLLEEMAIPLYCSKSSNRLHTVCLIYRPFLVSELLFRNITAEKVYLCYKGENKDQGQTTKDVQSDQRANAHTTATRGEEVVGSRSSNEEMNLDTTSSKQIEMKKRPNSIRSG</sequence>
<comment type="caution">
    <text evidence="2">The sequence shown here is derived from an EMBL/GenBank/DDBJ whole genome shotgun (WGS) entry which is preliminary data.</text>
</comment>
<dbReference type="EMBL" id="JACGCM010000816">
    <property type="protein sequence ID" value="KAF6166003.1"/>
    <property type="molecule type" value="Genomic_DNA"/>
</dbReference>
<evidence type="ECO:0000313" key="3">
    <source>
        <dbReference type="Proteomes" id="UP000541444"/>
    </source>
</evidence>
<reference evidence="2 3" key="1">
    <citation type="journal article" date="2020" name="IScience">
        <title>Genome Sequencing of the Endangered Kingdonia uniflora (Circaeasteraceae, Ranunculales) Reveals Potential Mechanisms of Evolutionary Specialization.</title>
        <authorList>
            <person name="Sun Y."/>
            <person name="Deng T."/>
            <person name="Zhang A."/>
            <person name="Moore M.J."/>
            <person name="Landis J.B."/>
            <person name="Lin N."/>
            <person name="Zhang H."/>
            <person name="Zhang X."/>
            <person name="Huang J."/>
            <person name="Zhang X."/>
            <person name="Sun H."/>
            <person name="Wang H."/>
        </authorList>
    </citation>
    <scope>NUCLEOTIDE SEQUENCE [LARGE SCALE GENOMIC DNA]</scope>
    <source>
        <strain evidence="2">TB1705</strain>
        <tissue evidence="2">Leaf</tissue>
    </source>
</reference>
<gene>
    <name evidence="2" type="ORF">GIB67_012900</name>
</gene>
<dbReference type="OrthoDB" id="2446218at2759"/>
<accession>A0A7J7NG23</accession>
<feature type="compositionally biased region" description="Polar residues" evidence="1">
    <location>
        <begin position="212"/>
        <end position="232"/>
    </location>
</feature>